<dbReference type="RefSeq" id="WP_071668136.1">
    <property type="nucleotide sequence ID" value="NZ_CP083450.1"/>
</dbReference>
<keyword evidence="2" id="KW-1185">Reference proteome</keyword>
<name>A0ABS1ZAA5_9GAMM</name>
<protein>
    <submittedName>
        <fullName evidence="1">Two-component-system connector protein YcgZ</fullName>
    </submittedName>
</protein>
<evidence type="ECO:0000313" key="1">
    <source>
        <dbReference type="EMBL" id="MBM0749248.1"/>
    </source>
</evidence>
<comment type="caution">
    <text evidence="1">The sequence shown here is derived from an EMBL/GenBank/DDBJ whole genome shotgun (WGS) entry which is preliminary data.</text>
</comment>
<dbReference type="Proteomes" id="UP000809137">
    <property type="component" value="Unassembled WGS sequence"/>
</dbReference>
<reference evidence="1 2" key="1">
    <citation type="submission" date="2021-01" db="EMBL/GenBank/DDBJ databases">
        <title>Complete genome sequence of Pantoea eucrina OB49, a heavy metal tolerant bacterium with PGPR potential isolated from wheat in Algeria.</title>
        <authorList>
            <person name="Lekired A."/>
            <person name="Ouzari I.H."/>
        </authorList>
    </citation>
    <scope>NUCLEOTIDE SEQUENCE [LARGE SCALE GENOMIC DNA]</scope>
    <source>
        <strain evidence="1 2">OB49</strain>
    </source>
</reference>
<accession>A0ABS1ZAA5</accession>
<dbReference type="Gene3D" id="1.20.5.5260">
    <property type="match status" value="1"/>
</dbReference>
<proteinExistence type="predicted"/>
<organism evidence="1 2">
    <name type="scientific">Pantoea eucrina</name>
    <dbReference type="NCBI Taxonomy" id="472693"/>
    <lineage>
        <taxon>Bacteria</taxon>
        <taxon>Pseudomonadati</taxon>
        <taxon>Pseudomonadota</taxon>
        <taxon>Gammaproteobacteria</taxon>
        <taxon>Enterobacterales</taxon>
        <taxon>Erwiniaceae</taxon>
        <taxon>Pantoea</taxon>
    </lineage>
</organism>
<evidence type="ECO:0000313" key="2">
    <source>
        <dbReference type="Proteomes" id="UP000809137"/>
    </source>
</evidence>
<gene>
    <name evidence="1" type="ORF">JJB79_17825</name>
</gene>
<dbReference type="GeneID" id="84693359"/>
<sequence length="83" mass="9488">MCQNHYLPVMDKVSAEEQARIRQSTEFELLGEMVKDILCSDKILNRKALCIALLSRLDKCTDASEKMHYENLFNLLLGRAEAA</sequence>
<dbReference type="EMBL" id="JAFCXS010000019">
    <property type="protein sequence ID" value="MBM0749248.1"/>
    <property type="molecule type" value="Genomic_DNA"/>
</dbReference>